<dbReference type="SUPFAM" id="SSF54292">
    <property type="entry name" value="2Fe-2S ferredoxin-like"/>
    <property type="match status" value="1"/>
</dbReference>
<evidence type="ECO:0000313" key="12">
    <source>
        <dbReference type="EMBL" id="PXV69705.1"/>
    </source>
</evidence>
<evidence type="ECO:0000259" key="11">
    <source>
        <dbReference type="PROSITE" id="PS51384"/>
    </source>
</evidence>
<feature type="domain" description="2Fe-2S ferredoxin-type" evidence="10">
    <location>
        <begin position="270"/>
        <end position="354"/>
    </location>
</feature>
<keyword evidence="13" id="KW-1185">Reference proteome</keyword>
<dbReference type="InterPro" id="IPR017938">
    <property type="entry name" value="Riboflavin_synthase-like_b-brl"/>
</dbReference>
<dbReference type="InterPro" id="IPR012675">
    <property type="entry name" value="Beta-grasp_dom_sf"/>
</dbReference>
<dbReference type="InterPro" id="IPR050415">
    <property type="entry name" value="MRET"/>
</dbReference>
<gene>
    <name evidence="12" type="ORF">C8D93_103281</name>
</gene>
<dbReference type="SUPFAM" id="SSF52343">
    <property type="entry name" value="Ferredoxin reductase-like, C-terminal NADP-linked domain"/>
    <property type="match status" value="1"/>
</dbReference>
<dbReference type="RefSeq" id="WP_110264619.1">
    <property type="nucleotide sequence ID" value="NZ_CAKZQT010000029.1"/>
</dbReference>
<keyword evidence="6" id="KW-0560">Oxidoreductase</keyword>
<evidence type="ECO:0000313" key="13">
    <source>
        <dbReference type="Proteomes" id="UP000248330"/>
    </source>
</evidence>
<feature type="domain" description="FAD-binding FR-type" evidence="11">
    <location>
        <begin position="32"/>
        <end position="133"/>
    </location>
</feature>
<dbReference type="PRINTS" id="PR00410">
    <property type="entry name" value="PHEHYDRXLASE"/>
</dbReference>
<keyword evidence="5" id="KW-0274">FAD</keyword>
<evidence type="ECO:0000256" key="1">
    <source>
        <dbReference type="ARBA" id="ARBA00001974"/>
    </source>
</evidence>
<dbReference type="Gene3D" id="2.40.30.10">
    <property type="entry name" value="Translation factors"/>
    <property type="match status" value="1"/>
</dbReference>
<dbReference type="InterPro" id="IPR001041">
    <property type="entry name" value="2Fe-2S_ferredoxin-type"/>
</dbReference>
<dbReference type="EMBL" id="QICN01000003">
    <property type="protein sequence ID" value="PXV69705.1"/>
    <property type="molecule type" value="Genomic_DNA"/>
</dbReference>
<evidence type="ECO:0000256" key="4">
    <source>
        <dbReference type="ARBA" id="ARBA00022723"/>
    </source>
</evidence>
<dbReference type="InterPro" id="IPR001433">
    <property type="entry name" value="OxRdtase_FAD/NAD-bd"/>
</dbReference>
<dbReference type="PROSITE" id="PS51085">
    <property type="entry name" value="2FE2S_FER_2"/>
    <property type="match status" value="1"/>
</dbReference>
<dbReference type="SUPFAM" id="SSF63380">
    <property type="entry name" value="Riboflavin synthase domain-like"/>
    <property type="match status" value="1"/>
</dbReference>
<dbReference type="Gene3D" id="3.40.50.80">
    <property type="entry name" value="Nucleotide-binding domain of ferredoxin-NADP reductase (FNR) module"/>
    <property type="match status" value="1"/>
</dbReference>
<keyword evidence="8" id="KW-0411">Iron-sulfur</keyword>
<keyword evidence="3" id="KW-0001">2Fe-2S</keyword>
<dbReference type="PANTHER" id="PTHR47354:SF6">
    <property type="entry name" value="NADH OXIDOREDUCTASE HCR"/>
    <property type="match status" value="1"/>
</dbReference>
<comment type="cofactor">
    <cofactor evidence="1">
        <name>FAD</name>
        <dbReference type="ChEBI" id="CHEBI:57692"/>
    </cofactor>
</comment>
<proteinExistence type="inferred from homology"/>
<dbReference type="InterPro" id="IPR036010">
    <property type="entry name" value="2Fe-2S_ferredoxin-like_sf"/>
</dbReference>
<keyword evidence="4" id="KW-0479">Metal-binding</keyword>
<dbReference type="CDD" id="cd00207">
    <property type="entry name" value="fer2"/>
    <property type="match status" value="1"/>
</dbReference>
<evidence type="ECO:0000256" key="2">
    <source>
        <dbReference type="ARBA" id="ARBA00022630"/>
    </source>
</evidence>
<evidence type="ECO:0000256" key="5">
    <source>
        <dbReference type="ARBA" id="ARBA00022827"/>
    </source>
</evidence>
<keyword evidence="7" id="KW-0408">Iron</keyword>
<accession>A0A318EFY5</accession>
<comment type="caution">
    <text evidence="12">The sequence shown here is derived from an EMBL/GenBank/DDBJ whole genome shotgun (WGS) entry which is preliminary data.</text>
</comment>
<dbReference type="Pfam" id="PF00111">
    <property type="entry name" value="Fer2"/>
    <property type="match status" value="1"/>
</dbReference>
<dbReference type="GO" id="GO:0016491">
    <property type="term" value="F:oxidoreductase activity"/>
    <property type="evidence" value="ECO:0007669"/>
    <property type="project" value="UniProtKB-KW"/>
</dbReference>
<organism evidence="12 13">
    <name type="scientific">Sinimarinibacterium flocculans</name>
    <dbReference type="NCBI Taxonomy" id="985250"/>
    <lineage>
        <taxon>Bacteria</taxon>
        <taxon>Pseudomonadati</taxon>
        <taxon>Pseudomonadota</taxon>
        <taxon>Gammaproteobacteria</taxon>
        <taxon>Nevskiales</taxon>
        <taxon>Nevskiaceae</taxon>
        <taxon>Sinimarinibacterium</taxon>
    </lineage>
</organism>
<evidence type="ECO:0000256" key="6">
    <source>
        <dbReference type="ARBA" id="ARBA00023002"/>
    </source>
</evidence>
<dbReference type="InterPro" id="IPR017927">
    <property type="entry name" value="FAD-bd_FR_type"/>
</dbReference>
<dbReference type="Proteomes" id="UP000248330">
    <property type="component" value="Unassembled WGS sequence"/>
</dbReference>
<sequence length="354" mass="37982">MSAQAATATRGRRILLPRPHGPARRWSLHAPTAPRVVLVVDVRRETDDAITLVLHPEDGRPIPFRAGQYLTHCFDVDGQPQRRAYSISSAEGQDLACTIKALPDGRVSQHVLRTVRPGTRYSVIGPTGDFVLPESAEAPLVLLAGGSGITPVISLIETALARSLERRLRLVYVNRDPDRAIFAGRLRQLAAAHPSLDLVEHATARGRPDAARLRDLLQAPTDAEHYLCGPAGLMDAGEAALRDAGVAAARIHRERFVPAPRPQPRPTTPQPILFVRSGRSVEQQPGESILDAGLRAGVALEYSCTVGGCGHCKLRVIDGAPLLDEPNCLSEAERSTGWTLACSACATGPLQVDA</sequence>
<dbReference type="Pfam" id="PF00175">
    <property type="entry name" value="NAD_binding_1"/>
    <property type="match status" value="1"/>
</dbReference>
<dbReference type="InterPro" id="IPR008333">
    <property type="entry name" value="Cbr1-like_FAD-bd_dom"/>
</dbReference>
<dbReference type="PROSITE" id="PS51384">
    <property type="entry name" value="FAD_FR"/>
    <property type="match status" value="1"/>
</dbReference>
<dbReference type="Pfam" id="PF00970">
    <property type="entry name" value="FAD_binding_6"/>
    <property type="match status" value="1"/>
</dbReference>
<evidence type="ECO:0000256" key="9">
    <source>
        <dbReference type="ARBA" id="ARBA00061434"/>
    </source>
</evidence>
<dbReference type="AlphaFoldDB" id="A0A318EFY5"/>
<evidence type="ECO:0000256" key="8">
    <source>
        <dbReference type="ARBA" id="ARBA00023014"/>
    </source>
</evidence>
<dbReference type="InterPro" id="IPR039261">
    <property type="entry name" value="FNR_nucleotide-bd"/>
</dbReference>
<reference evidence="12 13" key="1">
    <citation type="submission" date="2018-04" db="EMBL/GenBank/DDBJ databases">
        <title>Genomic Encyclopedia of Type Strains, Phase IV (KMG-IV): sequencing the most valuable type-strain genomes for metagenomic binning, comparative biology and taxonomic classification.</title>
        <authorList>
            <person name="Goeker M."/>
        </authorList>
    </citation>
    <scope>NUCLEOTIDE SEQUENCE [LARGE SCALE GENOMIC DNA]</scope>
    <source>
        <strain evidence="12 13">DSM 104150</strain>
    </source>
</reference>
<evidence type="ECO:0000256" key="7">
    <source>
        <dbReference type="ARBA" id="ARBA00023004"/>
    </source>
</evidence>
<dbReference type="OrthoDB" id="581532at2"/>
<protein>
    <submittedName>
        <fullName evidence="12">Ring-1,2-phenylacetyl-CoA epoxidase subunit PaaE</fullName>
    </submittedName>
</protein>
<evidence type="ECO:0000256" key="3">
    <source>
        <dbReference type="ARBA" id="ARBA00022714"/>
    </source>
</evidence>
<dbReference type="PANTHER" id="PTHR47354">
    <property type="entry name" value="NADH OXIDOREDUCTASE HCR"/>
    <property type="match status" value="1"/>
</dbReference>
<dbReference type="GO" id="GO:0051537">
    <property type="term" value="F:2 iron, 2 sulfur cluster binding"/>
    <property type="evidence" value="ECO:0007669"/>
    <property type="project" value="UniProtKB-KW"/>
</dbReference>
<comment type="similarity">
    <text evidence="9">In the N-terminal section; belongs to the FAD-binding oxidoreductase type 6 family.</text>
</comment>
<dbReference type="GO" id="GO:0046872">
    <property type="term" value="F:metal ion binding"/>
    <property type="evidence" value="ECO:0007669"/>
    <property type="project" value="UniProtKB-KW"/>
</dbReference>
<dbReference type="Gene3D" id="3.10.20.30">
    <property type="match status" value="1"/>
</dbReference>
<keyword evidence="2" id="KW-0285">Flavoprotein</keyword>
<name>A0A318EFY5_9GAMM</name>
<evidence type="ECO:0000259" key="10">
    <source>
        <dbReference type="PROSITE" id="PS51085"/>
    </source>
</evidence>